<reference evidence="1 2" key="1">
    <citation type="submission" date="2024-05" db="EMBL/GenBank/DDBJ databases">
        <authorList>
            <person name="Duchaud E."/>
        </authorList>
    </citation>
    <scope>NUCLEOTIDE SEQUENCE [LARGE SCALE GENOMIC DNA]</scope>
    <source>
        <strain evidence="1">Ena-SAMPLE-TAB-13-05-2024-13:56:06:370-140305</strain>
    </source>
</reference>
<protein>
    <submittedName>
        <fullName evidence="1">Uncharacterized protein</fullName>
    </submittedName>
</protein>
<gene>
    <name evidence="1" type="ORF">T190115A13A_20342</name>
</gene>
<name>A0ABM9PMW6_9FLAO</name>
<sequence>MVKRLFLYKIKVTNYPKSIPIVSAIITFKKSYTFVVNL</sequence>
<evidence type="ECO:0000313" key="1">
    <source>
        <dbReference type="EMBL" id="CAL2107062.1"/>
    </source>
</evidence>
<organism evidence="1 2">
    <name type="scientific">Tenacibaculum vairaonense</name>
    <dbReference type="NCBI Taxonomy" id="3137860"/>
    <lineage>
        <taxon>Bacteria</taxon>
        <taxon>Pseudomonadati</taxon>
        <taxon>Bacteroidota</taxon>
        <taxon>Flavobacteriia</taxon>
        <taxon>Flavobacteriales</taxon>
        <taxon>Flavobacteriaceae</taxon>
        <taxon>Tenacibaculum</taxon>
    </lineage>
</organism>
<evidence type="ECO:0000313" key="2">
    <source>
        <dbReference type="Proteomes" id="UP001497602"/>
    </source>
</evidence>
<keyword evidence="2" id="KW-1185">Reference proteome</keyword>
<accession>A0ABM9PMW6</accession>
<proteinExistence type="predicted"/>
<comment type="caution">
    <text evidence="1">The sequence shown here is derived from an EMBL/GenBank/DDBJ whole genome shotgun (WGS) entry which is preliminary data.</text>
</comment>
<dbReference type="EMBL" id="CAXJRC010000022">
    <property type="protein sequence ID" value="CAL2107062.1"/>
    <property type="molecule type" value="Genomic_DNA"/>
</dbReference>
<dbReference type="Proteomes" id="UP001497602">
    <property type="component" value="Unassembled WGS sequence"/>
</dbReference>